<accession>A0A9W3BYQ7</accession>
<reference evidence="2" key="1">
    <citation type="journal article" date="2019" name="Database">
        <title>The radish genome database (RadishGD): an integrated information resource for radish genomics.</title>
        <authorList>
            <person name="Yu H.J."/>
            <person name="Baek S."/>
            <person name="Lee Y.J."/>
            <person name="Cho A."/>
            <person name="Mun J.H."/>
        </authorList>
    </citation>
    <scope>NUCLEOTIDE SEQUENCE [LARGE SCALE GENOMIC DNA]</scope>
    <source>
        <strain evidence="2">cv. WK10039</strain>
    </source>
</reference>
<dbReference type="OrthoDB" id="642536at2759"/>
<gene>
    <name evidence="3" type="primary">LOC108829310</name>
</gene>
<organism evidence="2 3">
    <name type="scientific">Raphanus sativus</name>
    <name type="common">Radish</name>
    <name type="synonym">Raphanus raphanistrum var. sativus</name>
    <dbReference type="NCBI Taxonomy" id="3726"/>
    <lineage>
        <taxon>Eukaryota</taxon>
        <taxon>Viridiplantae</taxon>
        <taxon>Streptophyta</taxon>
        <taxon>Embryophyta</taxon>
        <taxon>Tracheophyta</taxon>
        <taxon>Spermatophyta</taxon>
        <taxon>Magnoliopsida</taxon>
        <taxon>eudicotyledons</taxon>
        <taxon>Gunneridae</taxon>
        <taxon>Pentapetalae</taxon>
        <taxon>rosids</taxon>
        <taxon>malvids</taxon>
        <taxon>Brassicales</taxon>
        <taxon>Brassicaceae</taxon>
        <taxon>Brassiceae</taxon>
        <taxon>Raphanus</taxon>
    </lineage>
</organism>
<dbReference type="KEGG" id="rsz:108829310"/>
<dbReference type="SMART" id="SM00256">
    <property type="entry name" value="FBOX"/>
    <property type="match status" value="1"/>
</dbReference>
<keyword evidence="2" id="KW-1185">Reference proteome</keyword>
<dbReference type="InterPro" id="IPR050942">
    <property type="entry name" value="F-box_BR-signaling"/>
</dbReference>
<protein>
    <submittedName>
        <fullName evidence="3">Probable F-box protein At4g22060</fullName>
    </submittedName>
</protein>
<evidence type="ECO:0000313" key="3">
    <source>
        <dbReference type="RefSeq" id="XP_056844407.1"/>
    </source>
</evidence>
<dbReference type="AlphaFoldDB" id="A0A9W3BYQ7"/>
<dbReference type="PANTHER" id="PTHR44259">
    <property type="entry name" value="OS07G0183000 PROTEIN-RELATED"/>
    <property type="match status" value="1"/>
</dbReference>
<dbReference type="InterPro" id="IPR036047">
    <property type="entry name" value="F-box-like_dom_sf"/>
</dbReference>
<dbReference type="SUPFAM" id="SSF81383">
    <property type="entry name" value="F-box domain"/>
    <property type="match status" value="1"/>
</dbReference>
<proteinExistence type="predicted"/>
<dbReference type="PANTHER" id="PTHR44259:SF22">
    <property type="entry name" value="F-BOX DOMAIN-CONTAINING PROTEIN"/>
    <property type="match status" value="1"/>
</dbReference>
<name>A0A9W3BYQ7_RAPSA</name>
<dbReference type="Pfam" id="PF00646">
    <property type="entry name" value="F-box"/>
    <property type="match status" value="1"/>
</dbReference>
<dbReference type="RefSeq" id="XP_056844407.1">
    <property type="nucleotide sequence ID" value="XM_056988427.1"/>
</dbReference>
<dbReference type="Pfam" id="PF03478">
    <property type="entry name" value="Beta-prop_KIB1-4"/>
    <property type="match status" value="1"/>
</dbReference>
<evidence type="ECO:0000313" key="2">
    <source>
        <dbReference type="Proteomes" id="UP000504610"/>
    </source>
</evidence>
<reference evidence="3" key="2">
    <citation type="submission" date="2025-08" db="UniProtKB">
        <authorList>
            <consortium name="RefSeq"/>
        </authorList>
    </citation>
    <scope>IDENTIFICATION</scope>
    <source>
        <tissue evidence="3">Leaf</tissue>
    </source>
</reference>
<sequence>MDSLSPPSDVPRWSKLPSDLLHVVFERLSFADFQRAKCVCPSWQSASTESSPNNQIPWMILFPEKGKDYCLLFNPEENNKTYRIQDFGVNFANSHCLAICGSWLFMRDPRYNLYIMNIFTRERIDLPTVESQVGMIKIERTTDDMFLVTPKEGIGYEYIQEDLRIDFPFFWIDKKTKDYFVTCYLEGRVTVYAENGDNLWKQADLKIMGDMVYKEYKLYLYDYNRDVTVYDFSGDSPRKVFETQVNYDLFCTKGIPRRVYPELGDVWDIKDTHLVVTVKGEFLRVKSIVKSDGDVWSFSIYKMDSSQSEWEKITSLGDEAILLDQRTTVLANAIEGIKRNSIYFSGIHHDHVYHRVWSEKDILNYSLDTHKTERPPPSFFSNIQSSDARWFVPN</sequence>
<dbReference type="Proteomes" id="UP000504610">
    <property type="component" value="Chromosome 6"/>
</dbReference>
<dbReference type="InterPro" id="IPR005174">
    <property type="entry name" value="KIB1-4_b-propeller"/>
</dbReference>
<dbReference type="Gene3D" id="1.20.1280.50">
    <property type="match status" value="1"/>
</dbReference>
<feature type="domain" description="F-box" evidence="1">
    <location>
        <begin position="16"/>
        <end position="56"/>
    </location>
</feature>
<dbReference type="GeneID" id="108829310"/>
<dbReference type="InterPro" id="IPR001810">
    <property type="entry name" value="F-box_dom"/>
</dbReference>
<evidence type="ECO:0000259" key="1">
    <source>
        <dbReference type="SMART" id="SM00256"/>
    </source>
</evidence>